<dbReference type="GO" id="GO:0008270">
    <property type="term" value="F:zinc ion binding"/>
    <property type="evidence" value="ECO:0007669"/>
    <property type="project" value="UniProtKB-KW"/>
</dbReference>
<dbReference type="InterPro" id="IPR011989">
    <property type="entry name" value="ARM-like"/>
</dbReference>
<feature type="compositionally biased region" description="Polar residues" evidence="5">
    <location>
        <begin position="618"/>
        <end position="628"/>
    </location>
</feature>
<dbReference type="PROSITE" id="PS50865">
    <property type="entry name" value="ZF_MYND_2"/>
    <property type="match status" value="1"/>
</dbReference>
<evidence type="ECO:0000256" key="5">
    <source>
        <dbReference type="SAM" id="MobiDB-lite"/>
    </source>
</evidence>
<feature type="domain" description="MYND-type" evidence="6">
    <location>
        <begin position="673"/>
        <end position="711"/>
    </location>
</feature>
<dbReference type="Proteomes" id="UP000313359">
    <property type="component" value="Unassembled WGS sequence"/>
</dbReference>
<dbReference type="InterPro" id="IPR016024">
    <property type="entry name" value="ARM-type_fold"/>
</dbReference>
<feature type="region of interest" description="Disordered" evidence="5">
    <location>
        <begin position="612"/>
        <end position="631"/>
    </location>
</feature>
<proteinExistence type="predicted"/>
<dbReference type="Gene3D" id="6.10.140.2220">
    <property type="match status" value="1"/>
</dbReference>
<evidence type="ECO:0000256" key="2">
    <source>
        <dbReference type="ARBA" id="ARBA00022771"/>
    </source>
</evidence>
<evidence type="ECO:0000313" key="7">
    <source>
        <dbReference type="EMBL" id="RPD56412.1"/>
    </source>
</evidence>
<dbReference type="PROSITE" id="PS01360">
    <property type="entry name" value="ZF_MYND_1"/>
    <property type="match status" value="1"/>
</dbReference>
<dbReference type="AlphaFoldDB" id="A0A5C2RZA8"/>
<evidence type="ECO:0000256" key="4">
    <source>
        <dbReference type="PROSITE-ProRule" id="PRU00134"/>
    </source>
</evidence>
<dbReference type="InterPro" id="IPR002893">
    <property type="entry name" value="Znf_MYND"/>
</dbReference>
<evidence type="ECO:0000259" key="6">
    <source>
        <dbReference type="PROSITE" id="PS50865"/>
    </source>
</evidence>
<dbReference type="SUPFAM" id="SSF144232">
    <property type="entry name" value="HIT/MYND zinc finger-like"/>
    <property type="match status" value="1"/>
</dbReference>
<accession>A0A5C2RZA8</accession>
<evidence type="ECO:0000256" key="3">
    <source>
        <dbReference type="ARBA" id="ARBA00022833"/>
    </source>
</evidence>
<dbReference type="SUPFAM" id="SSF48371">
    <property type="entry name" value="ARM repeat"/>
    <property type="match status" value="1"/>
</dbReference>
<keyword evidence="3" id="KW-0862">Zinc</keyword>
<dbReference type="OrthoDB" id="341421at2759"/>
<dbReference type="Gene3D" id="1.25.10.10">
    <property type="entry name" value="Leucine-rich Repeat Variant"/>
    <property type="match status" value="1"/>
</dbReference>
<sequence>MSSNCAESDGAVAADSYVVPSELYEDIDHNSTWSFAMSRLANVLELPDVTTEDGLKEVQVRFDDIHKKLTATYNAGRRDRNETLMGAVVGTMAEMCNNESITGMLFERGPGILQQIAPLLNFDSTRQLALNALAIVIIQCSKGAQQEIARQLIRTLVRIIRDSPDNPTTVELAMVAMDYAAKAVIGNRDPPPSALLSDIDVYSVLEAAISVLRKPTISYALVIHAFNIITTAPLHCPNQCKLVPGLLTCIAAFTRSHNVNIRASAISGLLMLPLAECEPDVMYFDAERLMAVAAVGPPAHLREILRSYGPERSDMNVTLTAMAAYTEAIMRAMQDRDMYALGKTLADLIQRAEYVIGEGGWKTEDGQVFLPGNLGVDAPFKRQTDSLPMAARALRAKGGKEDLDAADVVEMKFFLIRQRLPEAIALARVAIKRNPKLAYAYYVISMGTGTEESLPALKKGLKCPTTTPFVRYQMLWQATSHAAERGLQTLRMARQEDAAARAEGMAFFMSAWADAKTFISEAPPDSRQMLNVLGWYIVLTLAIQGPELGEDLRELDLARRKAETSMGFMYFAGHPIMRTQLNLVRELIFGIYSASVQEWGALTRRFDELDGDERTGRHQQTQPSSPSNEDLAERLGNVSIGNEHTNRAHPGHVPGAPVPDRRVDTISYELYRCSWCGNPSAALRRCSACGKTRYCDLGCQKDHWAEHKSECKSSRNR</sequence>
<protein>
    <recommendedName>
        <fullName evidence="6">MYND-type domain-containing protein</fullName>
    </recommendedName>
</protein>
<keyword evidence="8" id="KW-1185">Reference proteome</keyword>
<keyword evidence="1" id="KW-0479">Metal-binding</keyword>
<dbReference type="Pfam" id="PF01753">
    <property type="entry name" value="zf-MYND"/>
    <property type="match status" value="1"/>
</dbReference>
<evidence type="ECO:0000256" key="1">
    <source>
        <dbReference type="ARBA" id="ARBA00022723"/>
    </source>
</evidence>
<dbReference type="EMBL" id="ML122288">
    <property type="protein sequence ID" value="RPD56412.1"/>
    <property type="molecule type" value="Genomic_DNA"/>
</dbReference>
<name>A0A5C2RZA8_9APHY</name>
<organism evidence="7 8">
    <name type="scientific">Lentinus tigrinus ALCF2SS1-6</name>
    <dbReference type="NCBI Taxonomy" id="1328759"/>
    <lineage>
        <taxon>Eukaryota</taxon>
        <taxon>Fungi</taxon>
        <taxon>Dikarya</taxon>
        <taxon>Basidiomycota</taxon>
        <taxon>Agaricomycotina</taxon>
        <taxon>Agaricomycetes</taxon>
        <taxon>Polyporales</taxon>
        <taxon>Polyporaceae</taxon>
        <taxon>Lentinus</taxon>
    </lineage>
</organism>
<reference evidence="7" key="1">
    <citation type="journal article" date="2018" name="Genome Biol. Evol.">
        <title>Genomics and development of Lentinus tigrinus, a white-rot wood-decaying mushroom with dimorphic fruiting bodies.</title>
        <authorList>
            <person name="Wu B."/>
            <person name="Xu Z."/>
            <person name="Knudson A."/>
            <person name="Carlson A."/>
            <person name="Chen N."/>
            <person name="Kovaka S."/>
            <person name="LaButti K."/>
            <person name="Lipzen A."/>
            <person name="Pennachio C."/>
            <person name="Riley R."/>
            <person name="Schakwitz W."/>
            <person name="Umezawa K."/>
            <person name="Ohm R.A."/>
            <person name="Grigoriev I.V."/>
            <person name="Nagy L.G."/>
            <person name="Gibbons J."/>
            <person name="Hibbett D."/>
        </authorList>
    </citation>
    <scope>NUCLEOTIDE SEQUENCE [LARGE SCALE GENOMIC DNA]</scope>
    <source>
        <strain evidence="7">ALCF2SS1-6</strain>
    </source>
</reference>
<keyword evidence="2 4" id="KW-0863">Zinc-finger</keyword>
<evidence type="ECO:0000313" key="8">
    <source>
        <dbReference type="Proteomes" id="UP000313359"/>
    </source>
</evidence>
<gene>
    <name evidence="7" type="ORF">L227DRAFT_553644</name>
</gene>